<comment type="caution">
    <text evidence="1">The sequence shown here is derived from an EMBL/GenBank/DDBJ whole genome shotgun (WGS) entry which is preliminary data.</text>
</comment>
<dbReference type="Proteomes" id="UP001278766">
    <property type="component" value="Unassembled WGS sequence"/>
</dbReference>
<gene>
    <name evidence="1" type="ORF">B0H64DRAFT_394267</name>
</gene>
<evidence type="ECO:0000313" key="2">
    <source>
        <dbReference type="Proteomes" id="UP001278766"/>
    </source>
</evidence>
<dbReference type="RefSeq" id="XP_062658622.1">
    <property type="nucleotide sequence ID" value="XM_062803681.1"/>
</dbReference>
<protein>
    <submittedName>
        <fullName evidence="1">Uncharacterized protein</fullName>
    </submittedName>
</protein>
<sequence>MFIMMVGGDLLGVGGASVVLCAYIHSIRLLVRLVVGARRGYIHGWELEGWLSEQKPERGTRKLGPKMEYQSWYLVLLRERFVVYFYEHMVT</sequence>
<name>A0AAE0HEK7_9PEZI</name>
<proteinExistence type="predicted"/>
<dbReference type="EMBL" id="JAUEPN010000004">
    <property type="protein sequence ID" value="KAK3295108.1"/>
    <property type="molecule type" value="Genomic_DNA"/>
</dbReference>
<accession>A0AAE0HEK7</accession>
<dbReference type="AlphaFoldDB" id="A0AAE0HEK7"/>
<evidence type="ECO:0000313" key="1">
    <source>
        <dbReference type="EMBL" id="KAK3295108.1"/>
    </source>
</evidence>
<dbReference type="GeneID" id="87840629"/>
<organism evidence="1 2">
    <name type="scientific">Chaetomium fimeti</name>
    <dbReference type="NCBI Taxonomy" id="1854472"/>
    <lineage>
        <taxon>Eukaryota</taxon>
        <taxon>Fungi</taxon>
        <taxon>Dikarya</taxon>
        <taxon>Ascomycota</taxon>
        <taxon>Pezizomycotina</taxon>
        <taxon>Sordariomycetes</taxon>
        <taxon>Sordariomycetidae</taxon>
        <taxon>Sordariales</taxon>
        <taxon>Chaetomiaceae</taxon>
        <taxon>Chaetomium</taxon>
    </lineage>
</organism>
<reference evidence="1" key="2">
    <citation type="submission" date="2023-06" db="EMBL/GenBank/DDBJ databases">
        <authorList>
            <consortium name="Lawrence Berkeley National Laboratory"/>
            <person name="Haridas S."/>
            <person name="Hensen N."/>
            <person name="Bonometti L."/>
            <person name="Westerberg I."/>
            <person name="Brannstrom I.O."/>
            <person name="Guillou S."/>
            <person name="Cros-Aarteil S."/>
            <person name="Calhoun S."/>
            <person name="Kuo A."/>
            <person name="Mondo S."/>
            <person name="Pangilinan J."/>
            <person name="Riley R."/>
            <person name="Labutti K."/>
            <person name="Andreopoulos B."/>
            <person name="Lipzen A."/>
            <person name="Chen C."/>
            <person name="Yanf M."/>
            <person name="Daum C."/>
            <person name="Ng V."/>
            <person name="Clum A."/>
            <person name="Steindorff A."/>
            <person name="Ohm R."/>
            <person name="Martin F."/>
            <person name="Silar P."/>
            <person name="Natvig D."/>
            <person name="Lalanne C."/>
            <person name="Gautier V."/>
            <person name="Ament-Velasquez S.L."/>
            <person name="Kruys A."/>
            <person name="Hutchinson M.I."/>
            <person name="Powell A.J."/>
            <person name="Barry K."/>
            <person name="Miller A.N."/>
            <person name="Grigoriev I.V."/>
            <person name="Debuchy R."/>
            <person name="Gladieux P."/>
            <person name="Thoren M.H."/>
            <person name="Johannesson H."/>
        </authorList>
    </citation>
    <scope>NUCLEOTIDE SEQUENCE</scope>
    <source>
        <strain evidence="1">CBS 168.71</strain>
    </source>
</reference>
<keyword evidence="2" id="KW-1185">Reference proteome</keyword>
<reference evidence="1" key="1">
    <citation type="journal article" date="2023" name="Mol. Phylogenet. Evol.">
        <title>Genome-scale phylogeny and comparative genomics of the fungal order Sordariales.</title>
        <authorList>
            <person name="Hensen N."/>
            <person name="Bonometti L."/>
            <person name="Westerberg I."/>
            <person name="Brannstrom I.O."/>
            <person name="Guillou S."/>
            <person name="Cros-Aarteil S."/>
            <person name="Calhoun S."/>
            <person name="Haridas S."/>
            <person name="Kuo A."/>
            <person name="Mondo S."/>
            <person name="Pangilinan J."/>
            <person name="Riley R."/>
            <person name="LaButti K."/>
            <person name="Andreopoulos B."/>
            <person name="Lipzen A."/>
            <person name="Chen C."/>
            <person name="Yan M."/>
            <person name="Daum C."/>
            <person name="Ng V."/>
            <person name="Clum A."/>
            <person name="Steindorff A."/>
            <person name="Ohm R.A."/>
            <person name="Martin F."/>
            <person name="Silar P."/>
            <person name="Natvig D.O."/>
            <person name="Lalanne C."/>
            <person name="Gautier V."/>
            <person name="Ament-Velasquez S.L."/>
            <person name="Kruys A."/>
            <person name="Hutchinson M.I."/>
            <person name="Powell A.J."/>
            <person name="Barry K."/>
            <person name="Miller A.N."/>
            <person name="Grigoriev I.V."/>
            <person name="Debuchy R."/>
            <person name="Gladieux P."/>
            <person name="Hiltunen Thoren M."/>
            <person name="Johannesson H."/>
        </authorList>
    </citation>
    <scope>NUCLEOTIDE SEQUENCE</scope>
    <source>
        <strain evidence="1">CBS 168.71</strain>
    </source>
</reference>